<dbReference type="InterPro" id="IPR018310">
    <property type="entry name" value="Put_endonuclease_Z1-dom"/>
</dbReference>
<feature type="domain" description="Putative endonuclease Z1" evidence="1">
    <location>
        <begin position="316"/>
        <end position="516"/>
    </location>
</feature>
<dbReference type="InterPro" id="IPR027417">
    <property type="entry name" value="P-loop_NTPase"/>
</dbReference>
<protein>
    <recommendedName>
        <fullName evidence="1">Putative endonuclease Z1 domain-containing protein</fullName>
    </recommendedName>
</protein>
<evidence type="ECO:0000259" key="1">
    <source>
        <dbReference type="Pfam" id="PF10593"/>
    </source>
</evidence>
<dbReference type="Pfam" id="PF10593">
    <property type="entry name" value="Z1"/>
    <property type="match status" value="1"/>
</dbReference>
<evidence type="ECO:0000313" key="3">
    <source>
        <dbReference type="Proteomes" id="UP000237061"/>
    </source>
</evidence>
<name>A0A2S3ZUZ4_ARTGL</name>
<reference evidence="2 3" key="1">
    <citation type="submission" date="2018-01" db="EMBL/GenBank/DDBJ databases">
        <title>Arthrobacter sp. nov., from glaciers in China.</title>
        <authorList>
            <person name="Liu Q."/>
            <person name="Xin Y.-H."/>
        </authorList>
    </citation>
    <scope>NUCLEOTIDE SEQUENCE [LARGE SCALE GENOMIC DNA]</scope>
    <source>
        <strain evidence="2 3">HLT2-12-2</strain>
    </source>
</reference>
<dbReference type="SUPFAM" id="SSF52540">
    <property type="entry name" value="P-loop containing nucleoside triphosphate hydrolases"/>
    <property type="match status" value="1"/>
</dbReference>
<dbReference type="AlphaFoldDB" id="A0A2S3ZUZ4"/>
<dbReference type="Proteomes" id="UP000237061">
    <property type="component" value="Unassembled WGS sequence"/>
</dbReference>
<organism evidence="2 3">
    <name type="scientific">Arthrobacter glacialis</name>
    <dbReference type="NCBI Taxonomy" id="1664"/>
    <lineage>
        <taxon>Bacteria</taxon>
        <taxon>Bacillati</taxon>
        <taxon>Actinomycetota</taxon>
        <taxon>Actinomycetes</taxon>
        <taxon>Micrococcales</taxon>
        <taxon>Micrococcaceae</taxon>
        <taxon>Arthrobacter</taxon>
    </lineage>
</organism>
<dbReference type="EMBL" id="PPXC01000009">
    <property type="protein sequence ID" value="POH73076.1"/>
    <property type="molecule type" value="Genomic_DNA"/>
</dbReference>
<proteinExistence type="predicted"/>
<gene>
    <name evidence="2" type="ORF">CVS27_13025</name>
</gene>
<sequence>MPTGPEMRISLAGNSPTAAGWSPKRGPVIDLFVNDKISSSNGGLNRESLNRVVDESLDILAHCVDPSIEEANHAVLVVGNVQSGKTLSFTALSALASDNGYGLVIVLAGSTKDLEAQSEARLANDLGINSFLRNWTHFPHPCSDDLAELRTKIENWKRHRNGDSILKQPSLIITVIKNHKRIVDTAEVLGKLRSVLKNVPTLIIDDESDQASLNTKARQNLLTGKTEKSTTYDSILELRNAIASHTYVQYTATPQANLLLTVGDVLDPSYVKVISAGDAYTGGEYFFRDRLKELVIELPSADLCDPKSMPLDAPDSLAQALRFFLLGVAATVLSKDAHRSMMIQASQDTDPHRTYGRWVEGMLSVWPLLLQDQHENELRDDFLVSYNSLKETHNGLPEFRVLMEVMPEVCREIQIRVVNSKADGRKIDWDSHPYWILVGGMKLDRGFTVEGLTVTYMPRRLADNADTIQQRARFFGYREAYAGLCRIFLLKDSIRAFTDYVDDEIQLRNDLMEVPNGSLKEWKRKFLLSKSLKSLTRSNIVGRKSVSRISLDAGWISLKYLDTPSNIASNNATILDFVDKASAHFGPREIMHDGEVYVDRRRIEIRNTYLTVHDAEIVRSLLLDLSLSEIIDRTLVTALCMQLDVLMGSAGVIDIVMMNNLNTKGQKGRTGQNVRTNMFIGRNPQTASSIEELNYSGDRTFFASDRLTIQVRNQLIKDFGDSTNAVYWLSFHLPDSVLSDFIVESL</sequence>
<keyword evidence="3" id="KW-1185">Reference proteome</keyword>
<dbReference type="RefSeq" id="WP_103466168.1">
    <property type="nucleotide sequence ID" value="NZ_PPXC01000009.1"/>
</dbReference>
<comment type="caution">
    <text evidence="2">The sequence shown here is derived from an EMBL/GenBank/DDBJ whole genome shotgun (WGS) entry which is preliminary data.</text>
</comment>
<evidence type="ECO:0000313" key="2">
    <source>
        <dbReference type="EMBL" id="POH73076.1"/>
    </source>
</evidence>
<accession>A0A2S3ZUZ4</accession>